<evidence type="ECO:0000256" key="13">
    <source>
        <dbReference type="ARBA" id="ARBA00025393"/>
    </source>
</evidence>
<sequence>MAADSSSSSSQPRLTATYTSPTNEAFTLPSEPIPVVTSASSDPATAATAQQKQAALSALRTAAVQMQQDINALLTARMDEDNQRAAAAAAALSNGTAPAGEADKKTGAKNKAQTVDEDAEEDNYGEEVVDEDE</sequence>
<evidence type="ECO:0000256" key="6">
    <source>
        <dbReference type="ARBA" id="ARBA00022454"/>
    </source>
</evidence>
<feature type="compositionally biased region" description="Acidic residues" evidence="14">
    <location>
        <begin position="115"/>
        <end position="133"/>
    </location>
</feature>
<dbReference type="GeneID" id="70189076"/>
<accession>A0A9P8XWZ0</accession>
<feature type="compositionally biased region" description="Low complexity" evidence="14">
    <location>
        <begin position="37"/>
        <end position="46"/>
    </location>
</feature>
<protein>
    <recommendedName>
        <fullName evidence="5">EKC/KEOPS complex subunit GON7</fullName>
    </recommendedName>
</protein>
<evidence type="ECO:0000256" key="10">
    <source>
        <dbReference type="ARBA" id="ARBA00023159"/>
    </source>
</evidence>
<dbReference type="AlphaFoldDB" id="A0A9P8XWZ0"/>
<evidence type="ECO:0000256" key="7">
    <source>
        <dbReference type="ARBA" id="ARBA00022694"/>
    </source>
</evidence>
<dbReference type="OrthoDB" id="4772377at2759"/>
<keyword evidence="8" id="KW-0779">Telomere</keyword>
<evidence type="ECO:0000313" key="15">
    <source>
        <dbReference type="EMBL" id="KAH7021441.1"/>
    </source>
</evidence>
<dbReference type="GO" id="GO:0000781">
    <property type="term" value="C:chromosome, telomeric region"/>
    <property type="evidence" value="ECO:0007669"/>
    <property type="project" value="UniProtKB-SubCell"/>
</dbReference>
<keyword evidence="16" id="KW-1185">Reference proteome</keyword>
<comment type="caution">
    <text evidence="15">The sequence shown here is derived from an EMBL/GenBank/DDBJ whole genome shotgun (WGS) entry which is preliminary data.</text>
</comment>
<keyword evidence="11" id="KW-0804">Transcription</keyword>
<name>A0A9P8XWZ0_9PEZI</name>
<dbReference type="RefSeq" id="XP_046007642.1">
    <property type="nucleotide sequence ID" value="XM_046159530.1"/>
</dbReference>
<evidence type="ECO:0000256" key="5">
    <source>
        <dbReference type="ARBA" id="ARBA00019746"/>
    </source>
</evidence>
<reference evidence="15" key="1">
    <citation type="journal article" date="2021" name="Nat. Commun.">
        <title>Genetic determinants of endophytism in the Arabidopsis root mycobiome.</title>
        <authorList>
            <person name="Mesny F."/>
            <person name="Miyauchi S."/>
            <person name="Thiergart T."/>
            <person name="Pickel B."/>
            <person name="Atanasova L."/>
            <person name="Karlsson M."/>
            <person name="Huettel B."/>
            <person name="Barry K.W."/>
            <person name="Haridas S."/>
            <person name="Chen C."/>
            <person name="Bauer D."/>
            <person name="Andreopoulos W."/>
            <person name="Pangilinan J."/>
            <person name="LaButti K."/>
            <person name="Riley R."/>
            <person name="Lipzen A."/>
            <person name="Clum A."/>
            <person name="Drula E."/>
            <person name="Henrissat B."/>
            <person name="Kohler A."/>
            <person name="Grigoriev I.V."/>
            <person name="Martin F.M."/>
            <person name="Hacquard S."/>
        </authorList>
    </citation>
    <scope>NUCLEOTIDE SEQUENCE</scope>
    <source>
        <strain evidence="15">MPI-CAGE-CH-0230</strain>
    </source>
</reference>
<dbReference type="Pfam" id="PF08738">
    <property type="entry name" value="Gon7"/>
    <property type="match status" value="1"/>
</dbReference>
<evidence type="ECO:0000256" key="9">
    <source>
        <dbReference type="ARBA" id="ARBA00023015"/>
    </source>
</evidence>
<proteinExistence type="inferred from homology"/>
<evidence type="ECO:0000256" key="4">
    <source>
        <dbReference type="ARBA" id="ARBA00011534"/>
    </source>
</evidence>
<evidence type="ECO:0000256" key="12">
    <source>
        <dbReference type="ARBA" id="ARBA00023242"/>
    </source>
</evidence>
<evidence type="ECO:0000256" key="14">
    <source>
        <dbReference type="SAM" id="MobiDB-lite"/>
    </source>
</evidence>
<feature type="region of interest" description="Disordered" evidence="14">
    <location>
        <begin position="87"/>
        <end position="133"/>
    </location>
</feature>
<dbReference type="GO" id="GO:0005634">
    <property type="term" value="C:nucleus"/>
    <property type="evidence" value="ECO:0007669"/>
    <property type="project" value="UniProtKB-SubCell"/>
</dbReference>
<evidence type="ECO:0000313" key="16">
    <source>
        <dbReference type="Proteomes" id="UP000756346"/>
    </source>
</evidence>
<evidence type="ECO:0000256" key="3">
    <source>
        <dbReference type="ARBA" id="ARBA00008529"/>
    </source>
</evidence>
<keyword evidence="9" id="KW-0805">Transcription regulation</keyword>
<keyword evidence="7" id="KW-0819">tRNA processing</keyword>
<feature type="region of interest" description="Disordered" evidence="14">
    <location>
        <begin position="1"/>
        <end position="46"/>
    </location>
</feature>
<evidence type="ECO:0000256" key="2">
    <source>
        <dbReference type="ARBA" id="ARBA00004574"/>
    </source>
</evidence>
<comment type="subcellular location">
    <subcellularLocation>
        <location evidence="2">Chromosome</location>
        <location evidence="2">Telomere</location>
    </subcellularLocation>
    <subcellularLocation>
        <location evidence="1">Nucleus</location>
    </subcellularLocation>
</comment>
<evidence type="ECO:0000256" key="8">
    <source>
        <dbReference type="ARBA" id="ARBA00022895"/>
    </source>
</evidence>
<keyword evidence="10" id="KW-0010">Activator</keyword>
<keyword evidence="6" id="KW-0158">Chromosome</keyword>
<dbReference type="EMBL" id="JAGTJQ010000010">
    <property type="protein sequence ID" value="KAH7021441.1"/>
    <property type="molecule type" value="Genomic_DNA"/>
</dbReference>
<keyword evidence="12" id="KW-0539">Nucleus</keyword>
<dbReference type="Proteomes" id="UP000756346">
    <property type="component" value="Unassembled WGS sequence"/>
</dbReference>
<feature type="compositionally biased region" description="Polar residues" evidence="14">
    <location>
        <begin position="11"/>
        <end position="25"/>
    </location>
</feature>
<dbReference type="GO" id="GO:0008033">
    <property type="term" value="P:tRNA processing"/>
    <property type="evidence" value="ECO:0007669"/>
    <property type="project" value="UniProtKB-KW"/>
</dbReference>
<organism evidence="15 16">
    <name type="scientific">Microdochium trichocladiopsis</name>
    <dbReference type="NCBI Taxonomy" id="1682393"/>
    <lineage>
        <taxon>Eukaryota</taxon>
        <taxon>Fungi</taxon>
        <taxon>Dikarya</taxon>
        <taxon>Ascomycota</taxon>
        <taxon>Pezizomycotina</taxon>
        <taxon>Sordariomycetes</taxon>
        <taxon>Xylariomycetidae</taxon>
        <taxon>Xylariales</taxon>
        <taxon>Microdochiaceae</taxon>
        <taxon>Microdochium</taxon>
    </lineage>
</organism>
<feature type="compositionally biased region" description="Low complexity" evidence="14">
    <location>
        <begin position="1"/>
        <end position="10"/>
    </location>
</feature>
<comment type="subunit">
    <text evidence="4">Component of the EKC/KEOPS complex composed of at least BUD32, CGI121, GON7, KAE1 and PCC1; the whole complex dimerizes.</text>
</comment>
<evidence type="ECO:0000256" key="11">
    <source>
        <dbReference type="ARBA" id="ARBA00023163"/>
    </source>
</evidence>
<dbReference type="InterPro" id="IPR014849">
    <property type="entry name" value="EKC/KEOPS_Gon7"/>
</dbReference>
<gene>
    <name evidence="15" type="ORF">B0I36DRAFT_367853</name>
</gene>
<comment type="function">
    <text evidence="13">Component of the EKC/KEOPS complex that is required for the formation of a threonylcarbamoyl group on adenosine at position 37 (t(6)A37) in tRNAs that read codons beginning with adenine. The complex is probably involved in the transfer of the threonylcarbamoyl moiety of threonylcarbamoyl-AMP (TC-AMP) to the N6 group of A37. GON7 likely plays a supporting role to the catalytic subunit KAE1 in the complex. The EKC/KEOPS complex also promotes both telomere uncapping and telomere elongation. The complex is required for efficient recruitment of transcriptional coactivators.</text>
</comment>
<comment type="similarity">
    <text evidence="3">Belongs to the GON7 family.</text>
</comment>
<evidence type="ECO:0000256" key="1">
    <source>
        <dbReference type="ARBA" id="ARBA00004123"/>
    </source>
</evidence>